<gene>
    <name evidence="2" type="ORF">CINCED_3A017072</name>
</gene>
<keyword evidence="1" id="KW-0732">Signal</keyword>
<proteinExistence type="predicted"/>
<organism evidence="2 3">
    <name type="scientific">Cinara cedri</name>
    <dbReference type="NCBI Taxonomy" id="506608"/>
    <lineage>
        <taxon>Eukaryota</taxon>
        <taxon>Metazoa</taxon>
        <taxon>Ecdysozoa</taxon>
        <taxon>Arthropoda</taxon>
        <taxon>Hexapoda</taxon>
        <taxon>Insecta</taxon>
        <taxon>Pterygota</taxon>
        <taxon>Neoptera</taxon>
        <taxon>Paraneoptera</taxon>
        <taxon>Hemiptera</taxon>
        <taxon>Sternorrhyncha</taxon>
        <taxon>Aphidomorpha</taxon>
        <taxon>Aphidoidea</taxon>
        <taxon>Aphididae</taxon>
        <taxon>Lachninae</taxon>
        <taxon>Cinara</taxon>
    </lineage>
</organism>
<evidence type="ECO:0000313" key="2">
    <source>
        <dbReference type="EMBL" id="VVC29543.1"/>
    </source>
</evidence>
<evidence type="ECO:0000256" key="1">
    <source>
        <dbReference type="SAM" id="SignalP"/>
    </source>
</evidence>
<accession>A0A5E4MGN2</accession>
<sequence>MNELVVSLLFTVTVAAAETAHAVSTTTTATLNNLAAGRVELAIQDLYADLKTMDIATRAAKGKAATPAIRLDDALSTKARYVAESLQSLASGGTGAADGKPATKAAAVADDAIEGKTRRKQVNDADAQTGSLVDRLMNKCVEIALANKVDADGGGSRAAKASGNAKTAGGNVKAVDNGKAAEKTGGCGAIPAKVDVEAIERIFLDAFHELEKLKKLESSGRSSSTVAAIPKRRQLSSAVPISHSPCHAAGRIFNKFGMFNRQRSSPVVSAIANEKEADYI</sequence>
<protein>
    <submittedName>
        <fullName evidence="2">Uncharacterized protein</fullName>
    </submittedName>
</protein>
<feature type="signal peptide" evidence="1">
    <location>
        <begin position="1"/>
        <end position="16"/>
    </location>
</feature>
<evidence type="ECO:0000313" key="3">
    <source>
        <dbReference type="Proteomes" id="UP000325440"/>
    </source>
</evidence>
<name>A0A5E4MGN2_9HEMI</name>
<keyword evidence="3" id="KW-1185">Reference proteome</keyword>
<dbReference type="Proteomes" id="UP000325440">
    <property type="component" value="Unassembled WGS sequence"/>
</dbReference>
<reference evidence="2 3" key="1">
    <citation type="submission" date="2019-08" db="EMBL/GenBank/DDBJ databases">
        <authorList>
            <person name="Alioto T."/>
            <person name="Alioto T."/>
            <person name="Gomez Garrido J."/>
        </authorList>
    </citation>
    <scope>NUCLEOTIDE SEQUENCE [LARGE SCALE GENOMIC DNA]</scope>
</reference>
<dbReference type="EMBL" id="CABPRJ010000494">
    <property type="protein sequence ID" value="VVC29543.1"/>
    <property type="molecule type" value="Genomic_DNA"/>
</dbReference>
<dbReference type="AlphaFoldDB" id="A0A5E4MGN2"/>
<feature type="chain" id="PRO_5022697192" evidence="1">
    <location>
        <begin position="17"/>
        <end position="280"/>
    </location>
</feature>